<feature type="domain" description="WYL" evidence="1">
    <location>
        <begin position="146"/>
        <end position="213"/>
    </location>
</feature>
<dbReference type="InterPro" id="IPR057727">
    <property type="entry name" value="WCX_dom"/>
</dbReference>
<gene>
    <name evidence="3" type="ORF">LZ24_03241</name>
</gene>
<reference evidence="3 4" key="1">
    <citation type="submission" date="2019-07" db="EMBL/GenBank/DDBJ databases">
        <title>Genome sequencing of 100 strains of the haloalkaliphilic chemolithoautotrophic sulfur-oxidizing bacterium Thioalkalivibrio.</title>
        <authorList>
            <person name="Muyzer G."/>
        </authorList>
    </citation>
    <scope>NUCLEOTIDE SEQUENCE [LARGE SCALE GENOMIC DNA]</scope>
    <source>
        <strain evidence="3 4">ASO4-4</strain>
    </source>
</reference>
<evidence type="ECO:0000313" key="4">
    <source>
        <dbReference type="Proteomes" id="UP000318307"/>
    </source>
</evidence>
<dbReference type="RefSeq" id="WP_144686714.1">
    <property type="nucleotide sequence ID" value="NZ_VLLC01000048.1"/>
</dbReference>
<protein>
    <submittedName>
        <fullName evidence="3">Putative DNA-binding transcriptional regulator YafY</fullName>
    </submittedName>
</protein>
<keyword evidence="4" id="KW-1185">Reference proteome</keyword>
<feature type="domain" description="WCX" evidence="2">
    <location>
        <begin position="242"/>
        <end position="320"/>
    </location>
</feature>
<evidence type="ECO:0000313" key="3">
    <source>
        <dbReference type="EMBL" id="TWI63405.1"/>
    </source>
</evidence>
<proteinExistence type="predicted"/>
<dbReference type="Pfam" id="PF25583">
    <property type="entry name" value="WCX"/>
    <property type="match status" value="1"/>
</dbReference>
<dbReference type="OrthoDB" id="9787242at2"/>
<dbReference type="PANTHER" id="PTHR34580:SF9">
    <property type="entry name" value="SLL5097 PROTEIN"/>
    <property type="match status" value="1"/>
</dbReference>
<dbReference type="EMBL" id="VLLC01000048">
    <property type="protein sequence ID" value="TWI63405.1"/>
    <property type="molecule type" value="Genomic_DNA"/>
</dbReference>
<dbReference type="Proteomes" id="UP000318307">
    <property type="component" value="Unassembled WGS sequence"/>
</dbReference>
<keyword evidence="3" id="KW-0238">DNA-binding</keyword>
<dbReference type="PANTHER" id="PTHR34580">
    <property type="match status" value="1"/>
</dbReference>
<dbReference type="InterPro" id="IPR026881">
    <property type="entry name" value="WYL_dom"/>
</dbReference>
<organism evidence="3 4">
    <name type="scientific">Desulfobotulus alkaliphilus</name>
    <dbReference type="NCBI Taxonomy" id="622671"/>
    <lineage>
        <taxon>Bacteria</taxon>
        <taxon>Pseudomonadati</taxon>
        <taxon>Thermodesulfobacteriota</taxon>
        <taxon>Desulfobacteria</taxon>
        <taxon>Desulfobacterales</taxon>
        <taxon>Desulfobacteraceae</taxon>
        <taxon>Desulfobotulus</taxon>
    </lineage>
</organism>
<evidence type="ECO:0000259" key="2">
    <source>
        <dbReference type="Pfam" id="PF25583"/>
    </source>
</evidence>
<dbReference type="Pfam" id="PF13280">
    <property type="entry name" value="WYL"/>
    <property type="match status" value="1"/>
</dbReference>
<dbReference type="AlphaFoldDB" id="A0A562R2U6"/>
<dbReference type="GO" id="GO:0003677">
    <property type="term" value="F:DNA binding"/>
    <property type="evidence" value="ECO:0007669"/>
    <property type="project" value="UniProtKB-KW"/>
</dbReference>
<evidence type="ECO:0000259" key="1">
    <source>
        <dbReference type="Pfam" id="PF13280"/>
    </source>
</evidence>
<dbReference type="InterPro" id="IPR051534">
    <property type="entry name" value="CBASS_pafABC_assoc_protein"/>
</dbReference>
<comment type="caution">
    <text evidence="3">The sequence shown here is derived from an EMBL/GenBank/DDBJ whole genome shotgun (WGS) entry which is preliminary data.</text>
</comment>
<accession>A0A562R2U6</accession>
<name>A0A562R2U6_9BACT</name>
<sequence length="331" mass="37807">MGVGKRAYNELKKLTLLARPHGATETTLMIAGSNEDKRSARSFIEKLKENHIPIKENAELREIPKEYRMMNLLNPNVLLTEVMALHLLKGESLLFKDAGTASHLKSAFEKIQKAMPDDVVEKLEKIQEVFLPVKKLVKDYSGKGEIIHTLVHAMAHRKVCRVRYMAFQDEKTKEYAIHPLHLFPYRGGIYLLIHLPGPDVIRMQAVERLQEVHLLEETFSYPQDFDPSAHFEKTFGIVADRPVKARVWLSPRQSGMIKAEKRFNKQNKMIRFLEENEEGTIMEIDTLGRSELKNWILSMGKDAMALAPEDLRQEIIASLQNSLNPVVSGSA</sequence>
<dbReference type="PROSITE" id="PS52050">
    <property type="entry name" value="WYL"/>
    <property type="match status" value="1"/>
</dbReference>